<dbReference type="InterPro" id="IPR002068">
    <property type="entry name" value="A-crystallin/Hsp20_dom"/>
</dbReference>
<feature type="domain" description="SHSP" evidence="8">
    <location>
        <begin position="18"/>
        <end position="122"/>
    </location>
</feature>
<sequence length="224" mass="25338">MANVKRSRGTGGRARSHDHNSEEYVPYSGWSEDANGRNLIIDLPEFKRDDLRLQVDSSGHITVSGERQANDGKRIYFEQTFNLPENSDTDNIIGKIDGEILYVTVPKQVAEETREHEFVNNDVSGSEQENVHEKHINDKSYRDDHQHGNIHGYGYDSEKEKKRGNAQSAHMEFSEETIKQWERGSTVLRSAVKMLKRNKGIVMTAILAFSLGVLVTHKLVSAGN</sequence>
<evidence type="ECO:0000256" key="7">
    <source>
        <dbReference type="SAM" id="Phobius"/>
    </source>
</evidence>
<dbReference type="SUPFAM" id="SSF49764">
    <property type="entry name" value="HSP20-like chaperones"/>
    <property type="match status" value="1"/>
</dbReference>
<accession>A0A2N9H4B7</accession>
<dbReference type="GO" id="GO:0034605">
    <property type="term" value="P:cellular response to heat"/>
    <property type="evidence" value="ECO:0007669"/>
    <property type="project" value="TreeGrafter"/>
</dbReference>
<evidence type="ECO:0000313" key="9">
    <source>
        <dbReference type="EMBL" id="SPD06374.1"/>
    </source>
</evidence>
<proteinExistence type="inferred from homology"/>
<gene>
    <name evidence="9" type="ORF">FSB_LOCUS34256</name>
</gene>
<evidence type="ECO:0000256" key="6">
    <source>
        <dbReference type="SAM" id="MobiDB-lite"/>
    </source>
</evidence>
<dbReference type="PANTHER" id="PTHR43670">
    <property type="entry name" value="HEAT SHOCK PROTEIN 26"/>
    <property type="match status" value="1"/>
</dbReference>
<dbReference type="Pfam" id="PF00011">
    <property type="entry name" value="HSP20"/>
    <property type="match status" value="1"/>
</dbReference>
<dbReference type="AlphaFoldDB" id="A0A2N9H4B7"/>
<dbReference type="Gene3D" id="2.60.40.790">
    <property type="match status" value="1"/>
</dbReference>
<name>A0A2N9H4B7_FAGSY</name>
<evidence type="ECO:0000259" key="8">
    <source>
        <dbReference type="PROSITE" id="PS01031"/>
    </source>
</evidence>
<dbReference type="CDD" id="cd06464">
    <property type="entry name" value="ACD_sHsps-like"/>
    <property type="match status" value="1"/>
</dbReference>
<dbReference type="GO" id="GO:0006952">
    <property type="term" value="P:defense response"/>
    <property type="evidence" value="ECO:0007669"/>
    <property type="project" value="UniProtKB-KW"/>
</dbReference>
<evidence type="ECO:0000256" key="3">
    <source>
        <dbReference type="ARBA" id="ARBA00022821"/>
    </source>
</evidence>
<evidence type="ECO:0000256" key="2">
    <source>
        <dbReference type="ARBA" id="ARBA00022475"/>
    </source>
</evidence>
<feature type="transmembrane region" description="Helical" evidence="7">
    <location>
        <begin position="200"/>
        <end position="220"/>
    </location>
</feature>
<dbReference type="EMBL" id="OIVN01002779">
    <property type="protein sequence ID" value="SPD06374.1"/>
    <property type="molecule type" value="Genomic_DNA"/>
</dbReference>
<organism evidence="9">
    <name type="scientific">Fagus sylvatica</name>
    <name type="common">Beechnut</name>
    <dbReference type="NCBI Taxonomy" id="28930"/>
    <lineage>
        <taxon>Eukaryota</taxon>
        <taxon>Viridiplantae</taxon>
        <taxon>Streptophyta</taxon>
        <taxon>Embryophyta</taxon>
        <taxon>Tracheophyta</taxon>
        <taxon>Spermatophyta</taxon>
        <taxon>Magnoliopsida</taxon>
        <taxon>eudicotyledons</taxon>
        <taxon>Gunneridae</taxon>
        <taxon>Pentapetalae</taxon>
        <taxon>rosids</taxon>
        <taxon>fabids</taxon>
        <taxon>Fagales</taxon>
        <taxon>Fagaceae</taxon>
        <taxon>Fagus</taxon>
    </lineage>
</organism>
<comment type="similarity">
    <text evidence="4 5">Belongs to the small heat shock protein (HSP20) family.</text>
</comment>
<evidence type="ECO:0000256" key="4">
    <source>
        <dbReference type="PROSITE-ProRule" id="PRU00285"/>
    </source>
</evidence>
<keyword evidence="7" id="KW-1133">Transmembrane helix</keyword>
<evidence type="ECO:0000256" key="5">
    <source>
        <dbReference type="RuleBase" id="RU003616"/>
    </source>
</evidence>
<dbReference type="PROSITE" id="PS01031">
    <property type="entry name" value="SHSP"/>
    <property type="match status" value="1"/>
</dbReference>
<reference evidence="9" key="1">
    <citation type="submission" date="2018-02" db="EMBL/GenBank/DDBJ databases">
        <authorList>
            <person name="Cohen D.B."/>
            <person name="Kent A.D."/>
        </authorList>
    </citation>
    <scope>NUCLEOTIDE SEQUENCE</scope>
</reference>
<comment type="subcellular location">
    <subcellularLocation>
        <location evidence="1">Cell membrane</location>
        <topology evidence="1">Single-pass membrane protein</topology>
    </subcellularLocation>
</comment>
<feature type="region of interest" description="Disordered" evidence="6">
    <location>
        <begin position="121"/>
        <end position="170"/>
    </location>
</feature>
<feature type="region of interest" description="Disordered" evidence="6">
    <location>
        <begin position="1"/>
        <end position="29"/>
    </location>
</feature>
<feature type="compositionally biased region" description="Basic and acidic residues" evidence="6">
    <location>
        <begin position="129"/>
        <end position="147"/>
    </location>
</feature>
<dbReference type="InterPro" id="IPR008978">
    <property type="entry name" value="HSP20-like_chaperone"/>
</dbReference>
<evidence type="ECO:0000256" key="1">
    <source>
        <dbReference type="ARBA" id="ARBA00004162"/>
    </source>
</evidence>
<protein>
    <recommendedName>
        <fullName evidence="8">SHSP domain-containing protein</fullName>
    </recommendedName>
</protein>
<keyword evidence="7" id="KW-0812">Transmembrane</keyword>
<keyword evidence="2" id="KW-1003">Cell membrane</keyword>
<keyword evidence="7" id="KW-0472">Membrane</keyword>
<dbReference type="GO" id="GO:0005886">
    <property type="term" value="C:plasma membrane"/>
    <property type="evidence" value="ECO:0007669"/>
    <property type="project" value="UniProtKB-SubCell"/>
</dbReference>
<dbReference type="PANTHER" id="PTHR43670:SF130">
    <property type="entry name" value="INACTIVE PROTEIN RESTRICTED TEV MOVEMENT 2-LIKE"/>
    <property type="match status" value="1"/>
</dbReference>
<keyword evidence="3" id="KW-0611">Plant defense</keyword>